<proteinExistence type="predicted"/>
<sequence>MAWAWPWSSKPKSYNCVEYRACYAGTPVYWQEKPGPRPVFKTGNATKWAGATTQQDVIDPGSSHLPHGSIPDTQLQMTWVRQ</sequence>
<keyword evidence="2" id="KW-1185">Reference proteome</keyword>
<protein>
    <recommendedName>
        <fullName evidence="3">DUF397 domain-containing protein</fullName>
    </recommendedName>
</protein>
<gene>
    <name evidence="1" type="ORF">DSLASN_24490</name>
</gene>
<accession>A0ABM7PHI7</accession>
<evidence type="ECO:0000313" key="2">
    <source>
        <dbReference type="Proteomes" id="UP001320148"/>
    </source>
</evidence>
<dbReference type="Proteomes" id="UP001320148">
    <property type="component" value="Chromosome"/>
</dbReference>
<evidence type="ECO:0008006" key="3">
    <source>
        <dbReference type="Google" id="ProtNLM"/>
    </source>
</evidence>
<name>A0ABM7PHI7_9BACT</name>
<reference evidence="1 2" key="1">
    <citation type="submission" date="2021-02" db="EMBL/GenBank/DDBJ databases">
        <title>Complete genome of Desulfoluna sp. strain ASN36.</title>
        <authorList>
            <person name="Takahashi A."/>
            <person name="Kojima H."/>
            <person name="Fukui M."/>
        </authorList>
    </citation>
    <scope>NUCLEOTIDE SEQUENCE [LARGE SCALE GENOMIC DNA]</scope>
    <source>
        <strain evidence="1 2">ASN36</strain>
    </source>
</reference>
<evidence type="ECO:0000313" key="1">
    <source>
        <dbReference type="EMBL" id="BCS96817.1"/>
    </source>
</evidence>
<organism evidence="1 2">
    <name type="scientific">Desulfoluna limicola</name>
    <dbReference type="NCBI Taxonomy" id="2810562"/>
    <lineage>
        <taxon>Bacteria</taxon>
        <taxon>Pseudomonadati</taxon>
        <taxon>Thermodesulfobacteriota</taxon>
        <taxon>Desulfobacteria</taxon>
        <taxon>Desulfobacterales</taxon>
        <taxon>Desulfolunaceae</taxon>
        <taxon>Desulfoluna</taxon>
    </lineage>
</organism>
<dbReference type="EMBL" id="AP024488">
    <property type="protein sequence ID" value="BCS96817.1"/>
    <property type="molecule type" value="Genomic_DNA"/>
</dbReference>